<dbReference type="InterPro" id="IPR036249">
    <property type="entry name" value="Thioredoxin-like_sf"/>
</dbReference>
<dbReference type="GO" id="GO:0015035">
    <property type="term" value="F:protein-disulfide reductase activity"/>
    <property type="evidence" value="ECO:0007669"/>
    <property type="project" value="UniProtKB-UniRule"/>
</dbReference>
<keyword evidence="2" id="KW-0813">Transport</keyword>
<accession>A0A9X2LB24</accession>
<dbReference type="SUPFAM" id="SSF52833">
    <property type="entry name" value="Thioredoxin-like"/>
    <property type="match status" value="1"/>
</dbReference>
<dbReference type="NCBIfam" id="TIGR01068">
    <property type="entry name" value="thioredoxin"/>
    <property type="match status" value="1"/>
</dbReference>
<dbReference type="PANTHER" id="PTHR45663">
    <property type="entry name" value="GEO12009P1"/>
    <property type="match status" value="1"/>
</dbReference>
<evidence type="ECO:0000313" key="8">
    <source>
        <dbReference type="EMBL" id="MCQ8186445.1"/>
    </source>
</evidence>
<organism evidence="8 9">
    <name type="scientific">Parvularcula maris</name>
    <dbReference type="NCBI Taxonomy" id="2965077"/>
    <lineage>
        <taxon>Bacteria</taxon>
        <taxon>Pseudomonadati</taxon>
        <taxon>Pseudomonadota</taxon>
        <taxon>Alphaproteobacteria</taxon>
        <taxon>Parvularculales</taxon>
        <taxon>Parvularculaceae</taxon>
        <taxon>Parvularcula</taxon>
    </lineage>
</organism>
<evidence type="ECO:0000256" key="6">
    <source>
        <dbReference type="NCBIfam" id="TIGR01068"/>
    </source>
</evidence>
<keyword evidence="5" id="KW-0676">Redox-active center</keyword>
<proteinExistence type="inferred from homology"/>
<dbReference type="FunFam" id="3.40.30.10:FF:000001">
    <property type="entry name" value="Thioredoxin"/>
    <property type="match status" value="1"/>
</dbReference>
<gene>
    <name evidence="8" type="primary">trxA</name>
    <name evidence="8" type="ORF">NOG11_13765</name>
</gene>
<dbReference type="Pfam" id="PF14559">
    <property type="entry name" value="TPR_19"/>
    <property type="match status" value="1"/>
</dbReference>
<dbReference type="GO" id="GO:0006950">
    <property type="term" value="P:response to stress"/>
    <property type="evidence" value="ECO:0007669"/>
    <property type="project" value="UniProtKB-ARBA"/>
</dbReference>
<dbReference type="PANTHER" id="PTHR45663:SF11">
    <property type="entry name" value="GEO12009P1"/>
    <property type="match status" value="1"/>
</dbReference>
<evidence type="ECO:0000256" key="4">
    <source>
        <dbReference type="ARBA" id="ARBA00023157"/>
    </source>
</evidence>
<dbReference type="InterPro" id="IPR011990">
    <property type="entry name" value="TPR-like_helical_dom_sf"/>
</dbReference>
<name>A0A9X2LB24_9PROT</name>
<dbReference type="Pfam" id="PF00085">
    <property type="entry name" value="Thioredoxin"/>
    <property type="match status" value="1"/>
</dbReference>
<comment type="caution">
    <text evidence="8">The sequence shown here is derived from an EMBL/GenBank/DDBJ whole genome shotgun (WGS) entry which is preliminary data.</text>
</comment>
<evidence type="ECO:0000259" key="7">
    <source>
        <dbReference type="PROSITE" id="PS51352"/>
    </source>
</evidence>
<dbReference type="PRINTS" id="PR00421">
    <property type="entry name" value="THIOREDOXIN"/>
</dbReference>
<dbReference type="PROSITE" id="PS51352">
    <property type="entry name" value="THIOREDOXIN_2"/>
    <property type="match status" value="1"/>
</dbReference>
<evidence type="ECO:0000313" key="9">
    <source>
        <dbReference type="Proteomes" id="UP001142610"/>
    </source>
</evidence>
<dbReference type="EMBL" id="JANIBC010000018">
    <property type="protein sequence ID" value="MCQ8186445.1"/>
    <property type="molecule type" value="Genomic_DNA"/>
</dbReference>
<evidence type="ECO:0000256" key="3">
    <source>
        <dbReference type="ARBA" id="ARBA00022982"/>
    </source>
</evidence>
<protein>
    <recommendedName>
        <fullName evidence="6">Thioredoxin</fullName>
    </recommendedName>
</protein>
<keyword evidence="4" id="KW-1015">Disulfide bond</keyword>
<evidence type="ECO:0000256" key="1">
    <source>
        <dbReference type="ARBA" id="ARBA00008987"/>
    </source>
</evidence>
<dbReference type="InterPro" id="IPR005746">
    <property type="entry name" value="Thioredoxin"/>
</dbReference>
<reference evidence="8" key="1">
    <citation type="submission" date="2022-07" db="EMBL/GenBank/DDBJ databases">
        <title>Parvularcula maris sp. nov., an algicidal bacterium isolated from seawater.</title>
        <authorList>
            <person name="Li F."/>
        </authorList>
    </citation>
    <scope>NUCLEOTIDE SEQUENCE</scope>
    <source>
        <strain evidence="8">BGMRC 0090</strain>
    </source>
</reference>
<keyword evidence="3" id="KW-0249">Electron transport</keyword>
<evidence type="ECO:0000256" key="5">
    <source>
        <dbReference type="ARBA" id="ARBA00023284"/>
    </source>
</evidence>
<dbReference type="Gene3D" id="1.25.40.10">
    <property type="entry name" value="Tetratricopeptide repeat domain"/>
    <property type="match status" value="1"/>
</dbReference>
<dbReference type="GO" id="GO:0045454">
    <property type="term" value="P:cell redox homeostasis"/>
    <property type="evidence" value="ECO:0007669"/>
    <property type="project" value="TreeGrafter"/>
</dbReference>
<evidence type="ECO:0000256" key="2">
    <source>
        <dbReference type="ARBA" id="ARBA00022448"/>
    </source>
</evidence>
<comment type="similarity">
    <text evidence="1">Belongs to the thioredoxin family.</text>
</comment>
<feature type="domain" description="Thioredoxin" evidence="7">
    <location>
        <begin position="5"/>
        <end position="128"/>
    </location>
</feature>
<dbReference type="RefSeq" id="WP_256620366.1">
    <property type="nucleotide sequence ID" value="NZ_JANIBC010000018.1"/>
</dbReference>
<dbReference type="AlphaFoldDB" id="A0A9X2LB24"/>
<dbReference type="InterPro" id="IPR013766">
    <property type="entry name" value="Thioredoxin_domain"/>
</dbReference>
<sequence length="321" mass="33344">MSNTLNLGGNAPQTGAAGDDLVKDATIETFEADVLTASMSTPVVVDFWASWCGPCKTLGPILEKAIRAKGGRVKMVKVDTDKNQMLAQQLRIQSLPTVMAFIGGQPVDGFMGAVPESEVNGFLDRILAAADQMGLQGGQAGAPDLGQLLDIAGQAFEGGDLPGAMGAYAQIADVAEDGSEEHGRALVGIARCQLAAGDAEAARATMTQLTPAQTAHQDAAQLQAQLDLSAGGEVSVEANEAAERYRANPQDPEAALGFADAQIGSGDMEGAIDTLLASIEQDRDWNEGAARQKLLTVFDALGGAHPAVKRGRRRLSSILFS</sequence>
<dbReference type="InterPro" id="IPR017937">
    <property type="entry name" value="Thioredoxin_CS"/>
</dbReference>
<dbReference type="PROSITE" id="PS00194">
    <property type="entry name" value="THIOREDOXIN_1"/>
    <property type="match status" value="1"/>
</dbReference>
<dbReference type="Pfam" id="PF14561">
    <property type="entry name" value="TPR_20"/>
    <property type="match status" value="1"/>
</dbReference>
<dbReference type="GO" id="GO:0005829">
    <property type="term" value="C:cytosol"/>
    <property type="evidence" value="ECO:0007669"/>
    <property type="project" value="TreeGrafter"/>
</dbReference>
<keyword evidence="9" id="KW-1185">Reference proteome</keyword>
<dbReference type="Proteomes" id="UP001142610">
    <property type="component" value="Unassembled WGS sequence"/>
</dbReference>
<dbReference type="Gene3D" id="3.40.30.10">
    <property type="entry name" value="Glutaredoxin"/>
    <property type="match status" value="1"/>
</dbReference>
<dbReference type="CDD" id="cd02947">
    <property type="entry name" value="TRX_family"/>
    <property type="match status" value="1"/>
</dbReference>